<dbReference type="Gene3D" id="1.25.40.10">
    <property type="entry name" value="Tetratricopeptide repeat domain"/>
    <property type="match status" value="3"/>
</dbReference>
<dbReference type="Pfam" id="PF12895">
    <property type="entry name" value="ANAPC3"/>
    <property type="match status" value="1"/>
</dbReference>
<dbReference type="SMART" id="SM00028">
    <property type="entry name" value="TPR"/>
    <property type="match status" value="6"/>
</dbReference>
<gene>
    <name evidence="2" type="ORF">SAMN03080598_02375</name>
</gene>
<keyword evidence="3" id="KW-1185">Reference proteome</keyword>
<organism evidence="2 3">
    <name type="scientific">Algoriphagus boritolerans DSM 17298 = JCM 18970</name>
    <dbReference type="NCBI Taxonomy" id="1120964"/>
    <lineage>
        <taxon>Bacteria</taxon>
        <taxon>Pseudomonadati</taxon>
        <taxon>Bacteroidota</taxon>
        <taxon>Cytophagia</taxon>
        <taxon>Cytophagales</taxon>
        <taxon>Cyclobacteriaceae</taxon>
        <taxon>Algoriphagus</taxon>
    </lineage>
</organism>
<dbReference type="PROSITE" id="PS50005">
    <property type="entry name" value="TPR"/>
    <property type="match status" value="3"/>
</dbReference>
<dbReference type="EMBL" id="FNVR01000012">
    <property type="protein sequence ID" value="SEG07138.1"/>
    <property type="molecule type" value="Genomic_DNA"/>
</dbReference>
<dbReference type="InterPro" id="IPR019734">
    <property type="entry name" value="TPR_rpt"/>
</dbReference>
<accession>A0A1H5X5V5</accession>
<dbReference type="RefSeq" id="WP_103925033.1">
    <property type="nucleotide sequence ID" value="NZ_FNVR01000012.1"/>
</dbReference>
<protein>
    <submittedName>
        <fullName evidence="2">Tetratricopeptide repeat-containing protein</fullName>
    </submittedName>
</protein>
<dbReference type="Pfam" id="PF13181">
    <property type="entry name" value="TPR_8"/>
    <property type="match status" value="1"/>
</dbReference>
<dbReference type="Pfam" id="PF14559">
    <property type="entry name" value="TPR_19"/>
    <property type="match status" value="1"/>
</dbReference>
<dbReference type="Pfam" id="PF13432">
    <property type="entry name" value="TPR_16"/>
    <property type="match status" value="2"/>
</dbReference>
<evidence type="ECO:0000256" key="1">
    <source>
        <dbReference type="PROSITE-ProRule" id="PRU00339"/>
    </source>
</evidence>
<dbReference type="InterPro" id="IPR011990">
    <property type="entry name" value="TPR-like_helical_dom_sf"/>
</dbReference>
<keyword evidence="1" id="KW-0802">TPR repeat</keyword>
<evidence type="ECO:0000313" key="3">
    <source>
        <dbReference type="Proteomes" id="UP000236736"/>
    </source>
</evidence>
<dbReference type="AlphaFoldDB" id="A0A1H5X5V5"/>
<feature type="repeat" description="TPR" evidence="1">
    <location>
        <begin position="323"/>
        <end position="356"/>
    </location>
</feature>
<name>A0A1H5X5V5_9BACT</name>
<feature type="repeat" description="TPR" evidence="1">
    <location>
        <begin position="47"/>
        <end position="80"/>
    </location>
</feature>
<reference evidence="3" key="1">
    <citation type="submission" date="2016-10" db="EMBL/GenBank/DDBJ databases">
        <authorList>
            <person name="Varghese N."/>
            <person name="Submissions S."/>
        </authorList>
    </citation>
    <scope>NUCLEOTIDE SEQUENCE [LARGE SCALE GENOMIC DNA]</scope>
    <source>
        <strain evidence="3">DSM 17298</strain>
    </source>
</reference>
<feature type="repeat" description="TPR" evidence="1">
    <location>
        <begin position="431"/>
        <end position="464"/>
    </location>
</feature>
<dbReference type="Proteomes" id="UP000236736">
    <property type="component" value="Unassembled WGS sequence"/>
</dbReference>
<dbReference type="STRING" id="1120964.GCA_001313265_01985"/>
<dbReference type="OrthoDB" id="9814220at2"/>
<evidence type="ECO:0000313" key="2">
    <source>
        <dbReference type="EMBL" id="SEG07138.1"/>
    </source>
</evidence>
<sequence>MLPYQVPVKFTHSLFLIFFLFACGIPGFAQQPLSKKEVKLLEKKNKTSRYFIEGEKALVLGDLEKAYFYLQRSLELSPEEPAINYKIAEVLVRSEQAQKALPYAEKATFSDPENKYYALMVAEIYTDLNQPLKAAEILDRLTADGENNQQYNLDLASIYLNAGEFDKALVVLDRAEDFFGVREPFTVQKQRIYLRKNDLPNAIREGQTLIETFPGNPTYVLNLVEILYNNARLDEALTLVSAEIQKYPNQPELQMAAYTLYKESGEVAKANNFLISAIGSPDLDGEVKAKTYKSMLAEMQTSQRDGLLDQMESLMLELNANDPMVLEVIGDRKKTTGDIPGAMDFYKKSLQNQPNNAPLLEQVILNSFGDSPDFAEIETYTIMGVDEFPEAPEFWFYDGVVKSARKKDSIAVISLEKAIELNAGKNLQLDQVAFGSLANSLYNLGEKDSAFVYFDKALNLNPGDDQVLNNYAYFLSLEKRDLEKAREMAEKVVKKHPKNATYLDTYAWVLFQMGSYEEAFKYMDEALKHENEPSGVMLEHYGDILFHLGKISEAVTWWKKAEGSAEASDKLTQKIKDGKYHE</sequence>
<dbReference type="PANTHER" id="PTHR12558:SF13">
    <property type="entry name" value="CELL DIVISION CYCLE PROTEIN 27 HOMOLOG"/>
    <property type="match status" value="1"/>
</dbReference>
<dbReference type="PANTHER" id="PTHR12558">
    <property type="entry name" value="CELL DIVISION CYCLE 16,23,27"/>
    <property type="match status" value="1"/>
</dbReference>
<proteinExistence type="predicted"/>
<dbReference type="SUPFAM" id="SSF48452">
    <property type="entry name" value="TPR-like"/>
    <property type="match status" value="3"/>
</dbReference>